<keyword evidence="3" id="KW-1185">Reference proteome</keyword>
<accession>A0A202B8N4</accession>
<dbReference type="Proteomes" id="UP000196342">
    <property type="component" value="Unassembled WGS sequence"/>
</dbReference>
<evidence type="ECO:0000256" key="1">
    <source>
        <dbReference type="SAM" id="SignalP"/>
    </source>
</evidence>
<keyword evidence="1" id="KW-0732">Signal</keyword>
<feature type="signal peptide" evidence="1">
    <location>
        <begin position="1"/>
        <end position="22"/>
    </location>
</feature>
<dbReference type="OMA" id="MHRIEMA"/>
<evidence type="ECO:0000313" key="3">
    <source>
        <dbReference type="Proteomes" id="UP000196342"/>
    </source>
</evidence>
<dbReference type="EMBL" id="NHOO01000009">
    <property type="protein sequence ID" value="OVE47926.1"/>
    <property type="molecule type" value="Genomic_DNA"/>
</dbReference>
<evidence type="ECO:0000313" key="2">
    <source>
        <dbReference type="EMBL" id="OVE47926.1"/>
    </source>
</evidence>
<reference evidence="2 3" key="1">
    <citation type="submission" date="2017-05" db="EMBL/GenBank/DDBJ databases">
        <title>Chromobacterium violaceum GHPS1 isolated from Hydrocarbon polluted soil in French Guiana display an awesome secondary metabolite arsenal and a battery of drug and heavy-metal-resistance and detoxification of xenobiotics proteins.</title>
        <authorList>
            <person name="Belbahri L."/>
        </authorList>
    </citation>
    <scope>NUCLEOTIDE SEQUENCE [LARGE SCALE GENOMIC DNA]</scope>
    <source>
        <strain evidence="2 3">GHPS1</strain>
    </source>
</reference>
<dbReference type="AlphaFoldDB" id="A0A202B8N4"/>
<sequence>MKTMIVGVMRLTPLLAACGLSACVVAPPRAPAAYRPVMTVQVEAPRSWRPAEHPYYLHAMSDLRQARAYLARPDYPQIADDERRAVAEIDAALGEMQRAAIEDGKDPWRYEQPDARMSPTDRFHRAMELLDAARRDAGHQEDDPWVRDLQRRILRHIDGAHRAVQQAVNDALR</sequence>
<dbReference type="PROSITE" id="PS51257">
    <property type="entry name" value="PROKAR_LIPOPROTEIN"/>
    <property type="match status" value="1"/>
</dbReference>
<proteinExistence type="predicted"/>
<organism evidence="2 3">
    <name type="scientific">Chromobacterium violaceum</name>
    <dbReference type="NCBI Taxonomy" id="536"/>
    <lineage>
        <taxon>Bacteria</taxon>
        <taxon>Pseudomonadati</taxon>
        <taxon>Pseudomonadota</taxon>
        <taxon>Betaproteobacteria</taxon>
        <taxon>Neisseriales</taxon>
        <taxon>Chromobacteriaceae</taxon>
        <taxon>Chromobacterium</taxon>
    </lineage>
</organism>
<comment type="caution">
    <text evidence="2">The sequence shown here is derived from an EMBL/GenBank/DDBJ whole genome shotgun (WGS) entry which is preliminary data.</text>
</comment>
<evidence type="ECO:0008006" key="4">
    <source>
        <dbReference type="Google" id="ProtNLM"/>
    </source>
</evidence>
<protein>
    <recommendedName>
        <fullName evidence="4">Lipoprotein</fullName>
    </recommendedName>
</protein>
<dbReference type="RefSeq" id="WP_011135237.1">
    <property type="nucleotide sequence ID" value="NZ_JAIUJK010000002.1"/>
</dbReference>
<gene>
    <name evidence="2" type="ORF">CBW21_12825</name>
</gene>
<name>A0A202B8N4_CHRVL</name>
<feature type="chain" id="PRO_5011216158" description="Lipoprotein" evidence="1">
    <location>
        <begin position="23"/>
        <end position="173"/>
    </location>
</feature>